<feature type="signal peptide" evidence="3">
    <location>
        <begin position="1"/>
        <end position="24"/>
    </location>
</feature>
<keyword evidence="2" id="KW-0472">Membrane</keyword>
<keyword evidence="2" id="KW-0812">Transmembrane</keyword>
<comment type="caution">
    <text evidence="4">The sequence shown here is derived from an EMBL/GenBank/DDBJ whole genome shotgun (WGS) entry which is preliminary data.</text>
</comment>
<sequence>MKNKVKKLFTACVIFALSSANVLAERKDPISMYMNKIQDNWFEIALGIGVGGLIGAVFNKYFRKDTSDKKKPNKKEDEKEEVQFAWKKKKKKSKKKKK</sequence>
<keyword evidence="5" id="KW-1185">Reference proteome</keyword>
<feature type="compositionally biased region" description="Basic and acidic residues" evidence="1">
    <location>
        <begin position="65"/>
        <end position="77"/>
    </location>
</feature>
<organism evidence="4 5">
    <name type="scientific">Peptacetobacter hominis</name>
    <dbReference type="NCBI Taxonomy" id="2743610"/>
    <lineage>
        <taxon>Bacteria</taxon>
        <taxon>Bacillati</taxon>
        <taxon>Bacillota</taxon>
        <taxon>Clostridia</taxon>
        <taxon>Peptostreptococcales</taxon>
        <taxon>Peptostreptococcaceae</taxon>
        <taxon>Peptacetobacter</taxon>
    </lineage>
</organism>
<feature type="compositionally biased region" description="Basic residues" evidence="1">
    <location>
        <begin position="86"/>
        <end position="98"/>
    </location>
</feature>
<dbReference type="RefSeq" id="WP_142536595.1">
    <property type="nucleotide sequence ID" value="NZ_SGJB01000019.1"/>
</dbReference>
<evidence type="ECO:0000256" key="2">
    <source>
        <dbReference type="SAM" id="Phobius"/>
    </source>
</evidence>
<keyword evidence="2" id="KW-1133">Transmembrane helix</keyword>
<evidence type="ECO:0000313" key="5">
    <source>
        <dbReference type="Proteomes" id="UP000317863"/>
    </source>
</evidence>
<evidence type="ECO:0000313" key="4">
    <source>
        <dbReference type="EMBL" id="TQQ83928.1"/>
    </source>
</evidence>
<proteinExistence type="predicted"/>
<accession>A0A544QTA7</accession>
<feature type="region of interest" description="Disordered" evidence="1">
    <location>
        <begin position="65"/>
        <end position="98"/>
    </location>
</feature>
<evidence type="ECO:0000256" key="1">
    <source>
        <dbReference type="SAM" id="MobiDB-lite"/>
    </source>
</evidence>
<reference evidence="4 5" key="1">
    <citation type="submission" date="2019-02" db="EMBL/GenBank/DDBJ databases">
        <title>Peptostreptococcaceae bacterium ZHW00191 nov., a new bacterium isolated from the human gut.</title>
        <authorList>
            <person name="Zhou H.-W."/>
            <person name="Chen X.-J."/>
        </authorList>
    </citation>
    <scope>NUCLEOTIDE SEQUENCE [LARGE SCALE GENOMIC DNA]</scope>
    <source>
        <strain evidence="4 5">ZHW00191</strain>
    </source>
</reference>
<dbReference type="Proteomes" id="UP000317863">
    <property type="component" value="Unassembled WGS sequence"/>
</dbReference>
<gene>
    <name evidence="4" type="ORF">EXD82_09060</name>
</gene>
<feature type="chain" id="PRO_5038656169" evidence="3">
    <location>
        <begin position="25"/>
        <end position="98"/>
    </location>
</feature>
<dbReference type="EMBL" id="SGJB01000019">
    <property type="protein sequence ID" value="TQQ83928.1"/>
    <property type="molecule type" value="Genomic_DNA"/>
</dbReference>
<protein>
    <submittedName>
        <fullName evidence="4">Uncharacterized protein</fullName>
    </submittedName>
</protein>
<name>A0A544QTA7_9FIRM</name>
<evidence type="ECO:0000256" key="3">
    <source>
        <dbReference type="SAM" id="SignalP"/>
    </source>
</evidence>
<keyword evidence="3" id="KW-0732">Signal</keyword>
<dbReference type="AlphaFoldDB" id="A0A544QTA7"/>
<feature type="transmembrane region" description="Helical" evidence="2">
    <location>
        <begin position="40"/>
        <end position="62"/>
    </location>
</feature>